<dbReference type="InterPro" id="IPR000917">
    <property type="entry name" value="Sulfatase_N"/>
</dbReference>
<dbReference type="PROSITE" id="PS51257">
    <property type="entry name" value="PROKAR_LIPOPROTEIN"/>
    <property type="match status" value="1"/>
</dbReference>
<dbReference type="CDD" id="cd16143">
    <property type="entry name" value="ARS_like"/>
    <property type="match status" value="1"/>
</dbReference>
<dbReference type="SUPFAM" id="SSF53649">
    <property type="entry name" value="Alkaline phosphatase-like"/>
    <property type="match status" value="1"/>
</dbReference>
<evidence type="ECO:0000256" key="4">
    <source>
        <dbReference type="ARBA" id="ARBA00022837"/>
    </source>
</evidence>
<dbReference type="InterPro" id="IPR024607">
    <property type="entry name" value="Sulfatase_CS"/>
</dbReference>
<organism evidence="7 8">
    <name type="scientific">Marinilabilia rubra</name>
    <dbReference type="NCBI Taxonomy" id="2162893"/>
    <lineage>
        <taxon>Bacteria</taxon>
        <taxon>Pseudomonadati</taxon>
        <taxon>Bacteroidota</taxon>
        <taxon>Bacteroidia</taxon>
        <taxon>Marinilabiliales</taxon>
        <taxon>Marinilabiliaceae</taxon>
        <taxon>Marinilabilia</taxon>
    </lineage>
</organism>
<feature type="chain" id="PRO_5015408957" evidence="5">
    <location>
        <begin position="24"/>
        <end position="501"/>
    </location>
</feature>
<dbReference type="Gene3D" id="3.40.720.10">
    <property type="entry name" value="Alkaline Phosphatase, subunit A"/>
    <property type="match status" value="1"/>
</dbReference>
<comment type="caution">
    <text evidence="7">The sequence shown here is derived from an EMBL/GenBank/DDBJ whole genome shotgun (WGS) entry which is preliminary data.</text>
</comment>
<dbReference type="GO" id="GO:0046872">
    <property type="term" value="F:metal ion binding"/>
    <property type="evidence" value="ECO:0007669"/>
    <property type="project" value="UniProtKB-KW"/>
</dbReference>
<keyword evidence="5" id="KW-0732">Signal</keyword>
<dbReference type="OrthoDB" id="9765065at2"/>
<dbReference type="PANTHER" id="PTHR42693">
    <property type="entry name" value="ARYLSULFATASE FAMILY MEMBER"/>
    <property type="match status" value="1"/>
</dbReference>
<feature type="signal peptide" evidence="5">
    <location>
        <begin position="1"/>
        <end position="23"/>
    </location>
</feature>
<keyword evidence="3" id="KW-0378">Hydrolase</keyword>
<dbReference type="Gene3D" id="3.30.1120.10">
    <property type="match status" value="1"/>
</dbReference>
<proteinExistence type="inferred from homology"/>
<protein>
    <submittedName>
        <fullName evidence="7">Sulfatase</fullName>
    </submittedName>
</protein>
<sequence length="501" mass="55418">MKVINLICSVLVIFMLTTGCSNKKSDNKTPNIVVILADDLGYGDIKAYNSESQIPTPNLDRLAKEGLSFTDAHTNSAVCTPTRYGLLTGRYAFRTRLKSGVLVGHDPALIAPDRTTIGSLLQKAGYTTACVGKWHLGLDWAKKDSTQPLWHGGNAWDMQNTSNVDYAARVGGGPADRGFDYSFIIPASLDIAPYTYIEDGYVTAPVNDHVPFYKDTTARGIWYRHGDVAEDFDHKTVLQTITQNAVDFINQKAREDKPFMIYLPFTSPHTPWFPSEKYKGISEAGVYGDFVAMTDGMVGKVMKALDQKGITKNTLVIFTSDNGSHWLDTDIKKFSHRANDAFKGMKSDVWEGGHRVPFIVRWPEQVKGGRTSPTVICTTDLLATLAEITNQKLDAGEGEDSFSFLSALKGEEPKPVEERTIIHHSVNGTFAIRSGKWKYIDAKGSGGWSLPEKQVPGDAPAAQLYDMSKDSLEQNNLIAEEPEVAARMKKILEEYKTEARE</sequence>
<keyword evidence="4" id="KW-0106">Calcium</keyword>
<comment type="similarity">
    <text evidence="1">Belongs to the sulfatase family.</text>
</comment>
<dbReference type="GO" id="GO:0004065">
    <property type="term" value="F:arylsulfatase activity"/>
    <property type="evidence" value="ECO:0007669"/>
    <property type="project" value="TreeGrafter"/>
</dbReference>
<dbReference type="PROSITE" id="PS00523">
    <property type="entry name" value="SULFATASE_1"/>
    <property type="match status" value="1"/>
</dbReference>
<evidence type="ECO:0000256" key="1">
    <source>
        <dbReference type="ARBA" id="ARBA00008779"/>
    </source>
</evidence>
<dbReference type="PANTHER" id="PTHR42693:SF53">
    <property type="entry name" value="ENDO-4-O-SULFATASE"/>
    <property type="match status" value="1"/>
</dbReference>
<dbReference type="InterPro" id="IPR050738">
    <property type="entry name" value="Sulfatase"/>
</dbReference>
<reference evidence="7 8" key="1">
    <citation type="submission" date="2018-05" db="EMBL/GenBank/DDBJ databases">
        <title>Marinilabilia rubrum sp. nov., isolated from saltern sediment.</title>
        <authorList>
            <person name="Zhang R."/>
        </authorList>
    </citation>
    <scope>NUCLEOTIDE SEQUENCE [LARGE SCALE GENOMIC DNA]</scope>
    <source>
        <strain evidence="7 8">WTE16</strain>
    </source>
</reference>
<gene>
    <name evidence="7" type="ORF">DDZ16_05470</name>
</gene>
<feature type="domain" description="Sulfatase N-terminal" evidence="6">
    <location>
        <begin position="30"/>
        <end position="389"/>
    </location>
</feature>
<evidence type="ECO:0000313" key="7">
    <source>
        <dbReference type="EMBL" id="PWE00388.1"/>
    </source>
</evidence>
<evidence type="ECO:0000259" key="6">
    <source>
        <dbReference type="Pfam" id="PF00884"/>
    </source>
</evidence>
<keyword evidence="8" id="KW-1185">Reference proteome</keyword>
<dbReference type="EMBL" id="QEWP01000003">
    <property type="protein sequence ID" value="PWE00388.1"/>
    <property type="molecule type" value="Genomic_DNA"/>
</dbReference>
<dbReference type="InterPro" id="IPR017850">
    <property type="entry name" value="Alkaline_phosphatase_core_sf"/>
</dbReference>
<dbReference type="AlphaFoldDB" id="A0A2U2BBE9"/>
<accession>A0A2U2BBE9</accession>
<dbReference type="PROSITE" id="PS00149">
    <property type="entry name" value="SULFATASE_2"/>
    <property type="match status" value="1"/>
</dbReference>
<name>A0A2U2BBE9_9BACT</name>
<evidence type="ECO:0000256" key="5">
    <source>
        <dbReference type="SAM" id="SignalP"/>
    </source>
</evidence>
<evidence type="ECO:0000256" key="2">
    <source>
        <dbReference type="ARBA" id="ARBA00022723"/>
    </source>
</evidence>
<dbReference type="Pfam" id="PF00884">
    <property type="entry name" value="Sulfatase"/>
    <property type="match status" value="1"/>
</dbReference>
<evidence type="ECO:0000256" key="3">
    <source>
        <dbReference type="ARBA" id="ARBA00022801"/>
    </source>
</evidence>
<evidence type="ECO:0000313" key="8">
    <source>
        <dbReference type="Proteomes" id="UP000244956"/>
    </source>
</evidence>
<dbReference type="Proteomes" id="UP000244956">
    <property type="component" value="Unassembled WGS sequence"/>
</dbReference>
<keyword evidence="2" id="KW-0479">Metal-binding</keyword>
<dbReference type="RefSeq" id="WP_109263427.1">
    <property type="nucleotide sequence ID" value="NZ_QEWP01000003.1"/>
</dbReference>